<feature type="non-terminal residue" evidence="1">
    <location>
        <position position="93"/>
    </location>
</feature>
<protein>
    <submittedName>
        <fullName evidence="1">Uncharacterized protein</fullName>
    </submittedName>
</protein>
<accession>A0ACA9U0N5</accession>
<reference evidence="1" key="1">
    <citation type="submission" date="2020-04" db="EMBL/GenBank/DDBJ databases">
        <authorList>
            <person name="Broberg M."/>
        </authorList>
    </citation>
    <scope>NUCLEOTIDE SEQUENCE</scope>
</reference>
<evidence type="ECO:0000313" key="2">
    <source>
        <dbReference type="Proteomes" id="UP000836387"/>
    </source>
</evidence>
<dbReference type="EMBL" id="CADEHS020000010">
    <property type="protein sequence ID" value="CAG9946718.1"/>
    <property type="molecule type" value="Genomic_DNA"/>
</dbReference>
<sequence>MNFAKRAPQPTDGSDLGIFAIREMTLLVDVGVNVSGRGLAWSSECDAGHCGREDTAHQRINDQKAGGGVLGTGARAQSPDVEVEDYQDRGARY</sequence>
<keyword evidence="2" id="KW-1185">Reference proteome</keyword>
<comment type="caution">
    <text evidence="1">The sequence shown here is derived from an EMBL/GenBank/DDBJ whole genome shotgun (WGS) entry which is preliminary data.</text>
</comment>
<reference evidence="1" key="2">
    <citation type="submission" date="2021-10" db="EMBL/GenBank/DDBJ databases">
        <authorList>
            <person name="Piombo E."/>
        </authorList>
    </citation>
    <scope>NUCLEOTIDE SEQUENCE</scope>
</reference>
<name>A0ACA9U0N5_BIOOC</name>
<evidence type="ECO:0000313" key="1">
    <source>
        <dbReference type="EMBL" id="CAG9946718.1"/>
    </source>
</evidence>
<gene>
    <name evidence="1" type="ORF">CRV2_00005604</name>
</gene>
<dbReference type="Proteomes" id="UP000836387">
    <property type="component" value="Unassembled WGS sequence"/>
</dbReference>
<proteinExistence type="predicted"/>
<organism evidence="1 2">
    <name type="scientific">Clonostachys rosea f. rosea IK726</name>
    <dbReference type="NCBI Taxonomy" id="1349383"/>
    <lineage>
        <taxon>Eukaryota</taxon>
        <taxon>Fungi</taxon>
        <taxon>Dikarya</taxon>
        <taxon>Ascomycota</taxon>
        <taxon>Pezizomycotina</taxon>
        <taxon>Sordariomycetes</taxon>
        <taxon>Hypocreomycetidae</taxon>
        <taxon>Hypocreales</taxon>
        <taxon>Bionectriaceae</taxon>
        <taxon>Clonostachys</taxon>
    </lineage>
</organism>